<evidence type="ECO:0000313" key="3">
    <source>
        <dbReference type="EMBL" id="CAJ2509501.1"/>
    </source>
</evidence>
<reference evidence="3" key="1">
    <citation type="submission" date="2023-10" db="EMBL/GenBank/DDBJ databases">
        <authorList>
            <person name="Hackl T."/>
        </authorList>
    </citation>
    <scope>NUCLEOTIDE SEQUENCE</scope>
</reference>
<dbReference type="PANTHER" id="PTHR38886:SF1">
    <property type="entry name" value="NACHT-NTPASE AND P-LOOP NTPASES N-TERMINAL DOMAIN-CONTAINING PROTEIN"/>
    <property type="match status" value="1"/>
</dbReference>
<evidence type="ECO:0000256" key="1">
    <source>
        <dbReference type="SAM" id="MobiDB-lite"/>
    </source>
</evidence>
<evidence type="ECO:0000313" key="4">
    <source>
        <dbReference type="Proteomes" id="UP001295740"/>
    </source>
</evidence>
<sequence>MSFGCCDGAAGEYREAIFFLNDLKPTLEPLRTFTAWNAYPSYGKQIRDQVDFIKGPVDEFLRAVLKYEPSLGTKAKDGHHRHVLRKLQWHVSMSKKVTALRSKIESHMRILDSLMKRLTLDVVVTTQENLPEKASHDFPTDHLPGAALRTSNTNTLTGIGRKYGPSFTPTWLYPQRRVEALLSVQHALPIKYAAKVSSYLDRGDSEASKHGATSGRISLISGTTESLPGVYYLVLLYLGYFLRNLFLTLSQLVQPSRRLLPMWDPKFNISFLDAVGSPPRILPYEHFKYFKVLQTFIQEEFKGVPLIERGRYLILSTVNNRFLDEKSWRRSVAPGSTVAMSALVRTQREDADDFPLGVKTERCPDSSCDGRWARPASQKWTKCLICTKEVLSTESGPSDSFKDSGLTDFEEPNSLSPERSMRTKRTHATFPSEPERDSQRASSPDVENSDNGHSDLDDDISLFKRKVRQMGNVRIHALPSTCTTHYEKFDIMHVREMFPAASEGIIQKLGLANSRRRQLFKYTEAQWLGEASKFIKNSQQAAKDDMSIGYVRSHISEVDFLVNYHAMPRYPEY</sequence>
<dbReference type="AlphaFoldDB" id="A0AAI8VR39"/>
<name>A0AAI8VR39_9PEZI</name>
<organism evidence="3 4">
    <name type="scientific">Anthostomella pinea</name>
    <dbReference type="NCBI Taxonomy" id="933095"/>
    <lineage>
        <taxon>Eukaryota</taxon>
        <taxon>Fungi</taxon>
        <taxon>Dikarya</taxon>
        <taxon>Ascomycota</taxon>
        <taxon>Pezizomycotina</taxon>
        <taxon>Sordariomycetes</taxon>
        <taxon>Xylariomycetidae</taxon>
        <taxon>Xylariales</taxon>
        <taxon>Xylariaceae</taxon>
        <taxon>Anthostomella</taxon>
    </lineage>
</organism>
<dbReference type="Proteomes" id="UP001295740">
    <property type="component" value="Unassembled WGS sequence"/>
</dbReference>
<proteinExistence type="predicted"/>
<gene>
    <name evidence="3" type="ORF">KHLLAP_LOCUS9969</name>
</gene>
<comment type="caution">
    <text evidence="3">The sequence shown here is derived from an EMBL/GenBank/DDBJ whole genome shotgun (WGS) entry which is preliminary data.</text>
</comment>
<feature type="region of interest" description="Disordered" evidence="1">
    <location>
        <begin position="393"/>
        <end position="458"/>
    </location>
</feature>
<feature type="domain" description="Ubiquitin-like" evidence="2">
    <location>
        <begin position="268"/>
        <end position="345"/>
    </location>
</feature>
<keyword evidence="4" id="KW-1185">Reference proteome</keyword>
<evidence type="ECO:0000259" key="2">
    <source>
        <dbReference type="Pfam" id="PF22893"/>
    </source>
</evidence>
<dbReference type="EMBL" id="CAUWAG010000012">
    <property type="protein sequence ID" value="CAJ2509501.1"/>
    <property type="molecule type" value="Genomic_DNA"/>
</dbReference>
<protein>
    <submittedName>
        <fullName evidence="3">Uu.00g145270.m01.CDS01</fullName>
    </submittedName>
</protein>
<dbReference type="Pfam" id="PF22893">
    <property type="entry name" value="ULD_2"/>
    <property type="match status" value="1"/>
</dbReference>
<dbReference type="InterPro" id="IPR054464">
    <property type="entry name" value="ULD_fung"/>
</dbReference>
<dbReference type="PANTHER" id="PTHR38886">
    <property type="entry name" value="SESA DOMAIN-CONTAINING PROTEIN"/>
    <property type="match status" value="1"/>
</dbReference>
<feature type="compositionally biased region" description="Polar residues" evidence="1">
    <location>
        <begin position="440"/>
        <end position="449"/>
    </location>
</feature>
<accession>A0AAI8VR39</accession>